<feature type="coiled-coil region" evidence="2">
    <location>
        <begin position="163"/>
        <end position="190"/>
    </location>
</feature>
<dbReference type="Pfam" id="PF09557">
    <property type="entry name" value="DUF2382"/>
    <property type="match status" value="1"/>
</dbReference>
<comment type="caution">
    <text evidence="6">The sequence shown here is derived from an EMBL/GenBank/DDBJ whole genome shotgun (WGS) entry which is preliminary data.</text>
</comment>
<keyword evidence="2" id="KW-0175">Coiled coil</keyword>
<keyword evidence="7" id="KW-1185">Reference proteome</keyword>
<dbReference type="PANTHER" id="PTHR38463">
    <property type="entry name" value="STRESS RESPONSE PROTEIN YSNF"/>
    <property type="match status" value="1"/>
</dbReference>
<feature type="compositionally biased region" description="Basic and acidic residues" evidence="3">
    <location>
        <begin position="293"/>
        <end position="311"/>
    </location>
</feature>
<feature type="domain" description="General stress protein 17M-like" evidence="5">
    <location>
        <begin position="4"/>
        <end position="95"/>
    </location>
</feature>
<name>A0A3E0AUT8_9STAP</name>
<accession>A0A3E0AUT8</accession>
<evidence type="ECO:0000259" key="4">
    <source>
        <dbReference type="Pfam" id="PF09557"/>
    </source>
</evidence>
<dbReference type="EMBL" id="QUMW01000013">
    <property type="protein sequence ID" value="REG23526.1"/>
    <property type="molecule type" value="Genomic_DNA"/>
</dbReference>
<dbReference type="OrthoDB" id="2388692at2"/>
<dbReference type="RefSeq" id="WP_115885677.1">
    <property type="nucleotide sequence ID" value="NZ_CBCSHX010000004.1"/>
</dbReference>
<dbReference type="PANTHER" id="PTHR38463:SF1">
    <property type="entry name" value="STRESS RESPONSE PROTEIN YSNF"/>
    <property type="match status" value="1"/>
</dbReference>
<dbReference type="NCBIfam" id="TIGR02271">
    <property type="entry name" value="YsnF/AvaK domain"/>
    <property type="match status" value="1"/>
</dbReference>
<dbReference type="Pfam" id="PF11181">
    <property type="entry name" value="YflT"/>
    <property type="match status" value="1"/>
</dbReference>
<evidence type="ECO:0000256" key="1">
    <source>
        <dbReference type="ARBA" id="ARBA00008128"/>
    </source>
</evidence>
<evidence type="ECO:0000259" key="5">
    <source>
        <dbReference type="Pfam" id="PF11181"/>
    </source>
</evidence>
<feature type="domain" description="DUF2382" evidence="4">
    <location>
        <begin position="178"/>
        <end position="289"/>
    </location>
</feature>
<dbReference type="Proteomes" id="UP000257076">
    <property type="component" value="Unassembled WGS sequence"/>
</dbReference>
<feature type="region of interest" description="Disordered" evidence="3">
    <location>
        <begin position="270"/>
        <end position="311"/>
    </location>
</feature>
<evidence type="ECO:0000256" key="3">
    <source>
        <dbReference type="SAM" id="MobiDB-lite"/>
    </source>
</evidence>
<comment type="similarity">
    <text evidence="1">Belongs to the UPF0355 family.</text>
</comment>
<evidence type="ECO:0000313" key="7">
    <source>
        <dbReference type="Proteomes" id="UP000257076"/>
    </source>
</evidence>
<organism evidence="6 7">
    <name type="scientific">Jeotgalicoccus halotolerans</name>
    <dbReference type="NCBI Taxonomy" id="157227"/>
    <lineage>
        <taxon>Bacteria</taxon>
        <taxon>Bacillati</taxon>
        <taxon>Bacillota</taxon>
        <taxon>Bacilli</taxon>
        <taxon>Bacillales</taxon>
        <taxon>Staphylococcaceae</taxon>
        <taxon>Jeotgalicoccus</taxon>
    </lineage>
</organism>
<sequence>MSRIENYVTENDALTRVEELIAEGVADRDITVLSQQPVNKDTFGNTDVNFRDSEGSAWDKFVSFFSPDDPEEKVLNDLGLSQSEQVQYRNSLNAGEVLVYVDTPDVDSDSTMNYGETRDTYDYDNKTNATGAGLAGSAAVNDGYNNDTVSNDNLYDRDPELDARAVDRDNDLTEEERIQLREERVNVDKENVQTGEVTVDKHVETDRQEFDIPVEREEVVIERNPVDDVPAKGNFDDTNDVDEVRIPVNEERVNVDKENVVNEEVTIKKEKHEDVEHVSEEVRREELDVDEGDFNKDNVRKDGLRDNDFRK</sequence>
<evidence type="ECO:0000313" key="6">
    <source>
        <dbReference type="EMBL" id="REG23526.1"/>
    </source>
</evidence>
<proteinExistence type="inferred from homology"/>
<dbReference type="InterPro" id="IPR025889">
    <property type="entry name" value="GSP17M-like_dom"/>
</dbReference>
<feature type="compositionally biased region" description="Basic and acidic residues" evidence="3">
    <location>
        <begin position="270"/>
        <end position="286"/>
    </location>
</feature>
<dbReference type="InterPro" id="IPR019060">
    <property type="entry name" value="DUF2382"/>
</dbReference>
<reference evidence="6 7" key="1">
    <citation type="submission" date="2018-08" db="EMBL/GenBank/DDBJ databases">
        <title>Genomic Encyclopedia of Type Strains, Phase IV (KMG-IV): sequencing the most valuable type-strain genomes for metagenomic binning, comparative biology and taxonomic classification.</title>
        <authorList>
            <person name="Goeker M."/>
        </authorList>
    </citation>
    <scope>NUCLEOTIDE SEQUENCE [LARGE SCALE GENOMIC DNA]</scope>
    <source>
        <strain evidence="6 7">DSM 17274</strain>
    </source>
</reference>
<protein>
    <submittedName>
        <fullName evidence="6">Uncharacterized protein (TIGR02271 family)</fullName>
    </submittedName>
</protein>
<evidence type="ECO:0000256" key="2">
    <source>
        <dbReference type="SAM" id="Coils"/>
    </source>
</evidence>
<gene>
    <name evidence="6" type="ORF">DFR63_1903</name>
</gene>
<dbReference type="AlphaFoldDB" id="A0A3E0AUT8"/>
<dbReference type="InterPro" id="IPR052967">
    <property type="entry name" value="Stress_Response_Assoc"/>
</dbReference>